<accession>A0ABT6B599</accession>
<evidence type="ECO:0000313" key="2">
    <source>
        <dbReference type="Proteomes" id="UP001216674"/>
    </source>
</evidence>
<gene>
    <name evidence="1" type="ORF">P3W85_45170</name>
</gene>
<dbReference type="RefSeq" id="WP_276269629.1">
    <property type="nucleotide sequence ID" value="NZ_JARJLM010000734.1"/>
</dbReference>
<dbReference type="EMBL" id="JARJLM010000734">
    <property type="protein sequence ID" value="MDF3840067.1"/>
    <property type="molecule type" value="Genomic_DNA"/>
</dbReference>
<protein>
    <submittedName>
        <fullName evidence="1">Uncharacterized protein</fullName>
    </submittedName>
</protein>
<proteinExistence type="predicted"/>
<keyword evidence="2" id="KW-1185">Reference proteome</keyword>
<evidence type="ECO:0000313" key="1">
    <source>
        <dbReference type="EMBL" id="MDF3840067.1"/>
    </source>
</evidence>
<reference evidence="1 2" key="1">
    <citation type="submission" date="2023-03" db="EMBL/GenBank/DDBJ databases">
        <title>Draft assemblies of triclosan tolerant bacteria isolated from returned activated sludge.</title>
        <authorList>
            <person name="Van Hamelsveld S."/>
        </authorList>
    </citation>
    <scope>NUCLEOTIDE SEQUENCE [LARGE SCALE GENOMIC DNA]</scope>
    <source>
        <strain evidence="1 2">GW210010_S58</strain>
    </source>
</reference>
<organism evidence="1 2">
    <name type="scientific">Cupriavidus basilensis</name>
    <dbReference type="NCBI Taxonomy" id="68895"/>
    <lineage>
        <taxon>Bacteria</taxon>
        <taxon>Pseudomonadati</taxon>
        <taxon>Pseudomonadota</taxon>
        <taxon>Betaproteobacteria</taxon>
        <taxon>Burkholderiales</taxon>
        <taxon>Burkholderiaceae</taxon>
        <taxon>Cupriavidus</taxon>
    </lineage>
</organism>
<name>A0ABT6B599_9BURK</name>
<dbReference type="Proteomes" id="UP001216674">
    <property type="component" value="Unassembled WGS sequence"/>
</dbReference>
<sequence>MMPRISLTDLVDVVSKAGSPKATKVRQIKNRQEYSPATDFYRPFREKLVALHESNSPKNTLLNICSGLTDIKKIKAYPDIVEGYRKWWGNKNLNWFQPPSVLYSHLGMDVSVNPELGLSINGEQHVIKLYLKDDEVNKAKMDLITALMEHCLRPKVTARTMVGVLDVRGAKLYTLGTSAAAQKAIIDAELAYIAALWPCV</sequence>
<comment type="caution">
    <text evidence="1">The sequence shown here is derived from an EMBL/GenBank/DDBJ whole genome shotgun (WGS) entry which is preliminary data.</text>
</comment>